<accession>A0A3L9Y2N4</accession>
<dbReference type="GO" id="GO:0008081">
    <property type="term" value="F:phosphoric diester hydrolase activity"/>
    <property type="evidence" value="ECO:0007669"/>
    <property type="project" value="InterPro"/>
</dbReference>
<dbReference type="CDD" id="cd08566">
    <property type="entry name" value="GDPD_AtGDE_like"/>
    <property type="match status" value="1"/>
</dbReference>
<reference evidence="2 3" key="1">
    <citation type="submission" date="2018-10" db="EMBL/GenBank/DDBJ databases">
        <authorList>
            <person name="Jung H.S."/>
            <person name="Jeon C.O."/>
        </authorList>
    </citation>
    <scope>NUCLEOTIDE SEQUENCE [LARGE SCALE GENOMIC DNA]</scope>
    <source>
        <strain evidence="2 3">MA-7-27</strain>
    </source>
</reference>
<keyword evidence="3" id="KW-1185">Reference proteome</keyword>
<dbReference type="GO" id="GO:0006629">
    <property type="term" value="P:lipid metabolic process"/>
    <property type="evidence" value="ECO:0007669"/>
    <property type="project" value="InterPro"/>
</dbReference>
<gene>
    <name evidence="2" type="ORF">D9R08_05405</name>
</gene>
<dbReference type="PANTHER" id="PTHR46211">
    <property type="entry name" value="GLYCEROPHOSPHORYL DIESTER PHOSPHODIESTERASE"/>
    <property type="match status" value="1"/>
</dbReference>
<dbReference type="Proteomes" id="UP000281343">
    <property type="component" value="Unassembled WGS sequence"/>
</dbReference>
<organism evidence="2 3">
    <name type="scientific">Rhodophyticola porphyridii</name>
    <dbReference type="NCBI Taxonomy" id="1852017"/>
    <lineage>
        <taxon>Bacteria</taxon>
        <taxon>Pseudomonadati</taxon>
        <taxon>Pseudomonadota</taxon>
        <taxon>Alphaproteobacteria</taxon>
        <taxon>Rhodobacterales</taxon>
        <taxon>Roseobacteraceae</taxon>
        <taxon>Rhodophyticola</taxon>
    </lineage>
</organism>
<dbReference type="EMBL" id="RCNT01000002">
    <property type="protein sequence ID" value="RMA43071.1"/>
    <property type="molecule type" value="Genomic_DNA"/>
</dbReference>
<dbReference type="InterPro" id="IPR030395">
    <property type="entry name" value="GP_PDE_dom"/>
</dbReference>
<protein>
    <recommendedName>
        <fullName evidence="1">GP-PDE domain-containing protein</fullName>
    </recommendedName>
</protein>
<evidence type="ECO:0000313" key="2">
    <source>
        <dbReference type="EMBL" id="RMA43071.1"/>
    </source>
</evidence>
<dbReference type="PROSITE" id="PS51704">
    <property type="entry name" value="GP_PDE"/>
    <property type="match status" value="2"/>
</dbReference>
<name>A0A3L9Y2N4_9RHOB</name>
<dbReference type="AlphaFoldDB" id="A0A3L9Y2N4"/>
<evidence type="ECO:0000313" key="3">
    <source>
        <dbReference type="Proteomes" id="UP000281343"/>
    </source>
</evidence>
<dbReference type="CDD" id="cd08556">
    <property type="entry name" value="GDPD"/>
    <property type="match status" value="1"/>
</dbReference>
<proteinExistence type="predicted"/>
<feature type="domain" description="GP-PDE" evidence="1">
    <location>
        <begin position="254"/>
        <end position="483"/>
    </location>
</feature>
<dbReference type="Pfam" id="PF03009">
    <property type="entry name" value="GDPD"/>
    <property type="match status" value="2"/>
</dbReference>
<dbReference type="SUPFAM" id="SSF51695">
    <property type="entry name" value="PLC-like phosphodiesterases"/>
    <property type="match status" value="2"/>
</dbReference>
<dbReference type="InterPro" id="IPR017946">
    <property type="entry name" value="PLC-like_Pdiesterase_TIM-brl"/>
</dbReference>
<dbReference type="PANTHER" id="PTHR46211:SF14">
    <property type="entry name" value="GLYCEROPHOSPHODIESTER PHOSPHODIESTERASE"/>
    <property type="match status" value="1"/>
</dbReference>
<comment type="caution">
    <text evidence="2">The sequence shown here is derived from an EMBL/GenBank/DDBJ whole genome shotgun (WGS) entry which is preliminary data.</text>
</comment>
<evidence type="ECO:0000259" key="1">
    <source>
        <dbReference type="PROSITE" id="PS51704"/>
    </source>
</evidence>
<dbReference type="Gene3D" id="3.20.20.190">
    <property type="entry name" value="Phosphatidylinositol (PI) phosphodiesterase"/>
    <property type="match status" value="2"/>
</dbReference>
<sequence>MGGRCQTHTCILTGGGPPVIDQPLPPRPYAIAHRGASAYAPDNTLAAFRKAAELGADMWEVDIRMTADGAVVAFHDPVLGDGRAVANVTLAELRKAQPDCPLLTDVLALAAESGAGIYADIKDINASLSTLDWLKTHKIDLAILGAFDTDVTDLLRHAGCPYPIAALVPLGADPHGHAPCADVIHLCWERMERPQDTLIESFFRRAFADGQRVVLWHEEDPVRMAAIRTRPVTGICSDMPELVNPFRPPATWPVEVVCHRGANKIAPENTLPAVECALAAGFSHAEVDLHLTTDGEIVVIHDPTLDRTTSGTGPVPAMTLAELRALDAGGWFDPFFAGTRIPTLQEVLAVALKHDGQLYLELKSAPPAPVWDQVTEAGLQERVFFWSFNRNFLRNLRSLAPTARIMARRQDYPDLQAAIDDYGADLIEFLPGDDPLEVATLRGGRMRSMVAYMEKTPDIFDRIIAMRPDMVNLDDPFAFRRHLAACDVS</sequence>
<feature type="domain" description="GP-PDE" evidence="1">
    <location>
        <begin position="28"/>
        <end position="247"/>
    </location>
</feature>